<accession>A0A4P9WA52</accession>
<keyword evidence="2" id="KW-1185">Reference proteome</keyword>
<reference evidence="2" key="1">
    <citation type="journal article" date="2018" name="Nat. Microbiol.">
        <title>Leveraging single-cell genomics to expand the fungal tree of life.</title>
        <authorList>
            <person name="Ahrendt S.R."/>
            <person name="Quandt C.A."/>
            <person name="Ciobanu D."/>
            <person name="Clum A."/>
            <person name="Salamov A."/>
            <person name="Andreopoulos B."/>
            <person name="Cheng J.F."/>
            <person name="Woyke T."/>
            <person name="Pelin A."/>
            <person name="Henrissat B."/>
            <person name="Reynolds N.K."/>
            <person name="Benny G.L."/>
            <person name="Smith M.E."/>
            <person name="James T.Y."/>
            <person name="Grigoriev I.V."/>
        </authorList>
    </citation>
    <scope>NUCLEOTIDE SEQUENCE [LARGE SCALE GENOMIC DNA]</scope>
</reference>
<gene>
    <name evidence="1" type="ORF">BDK51DRAFT_28976</name>
</gene>
<proteinExistence type="predicted"/>
<evidence type="ECO:0000313" key="1">
    <source>
        <dbReference type="EMBL" id="RKO88373.1"/>
    </source>
</evidence>
<name>A0A4P9WA52_9FUNG</name>
<organism evidence="1 2">
    <name type="scientific">Blyttiomyces helicus</name>
    <dbReference type="NCBI Taxonomy" id="388810"/>
    <lineage>
        <taxon>Eukaryota</taxon>
        <taxon>Fungi</taxon>
        <taxon>Fungi incertae sedis</taxon>
        <taxon>Chytridiomycota</taxon>
        <taxon>Chytridiomycota incertae sedis</taxon>
        <taxon>Chytridiomycetes</taxon>
        <taxon>Chytridiomycetes incertae sedis</taxon>
        <taxon>Blyttiomyces</taxon>
    </lineage>
</organism>
<dbReference type="AlphaFoldDB" id="A0A4P9WA52"/>
<evidence type="ECO:0000313" key="2">
    <source>
        <dbReference type="Proteomes" id="UP000269721"/>
    </source>
</evidence>
<protein>
    <submittedName>
        <fullName evidence="1">Uncharacterized protein</fullName>
    </submittedName>
</protein>
<dbReference type="EMBL" id="KZ996760">
    <property type="protein sequence ID" value="RKO88373.1"/>
    <property type="molecule type" value="Genomic_DNA"/>
</dbReference>
<dbReference type="Proteomes" id="UP000269721">
    <property type="component" value="Unassembled WGS sequence"/>
</dbReference>
<sequence>MPATPAYPGSECGGKQWIVAVVDEFGEFGEGDVWKEGSVVGKRLGWGWPSIGWRWPCLAKVVSPMRTVGLRIIQIREWDVSAHQKRFAKNRISHSQTLANLRAPFLGDFCKLSAPQGIPASWVAQHKSSNKHLRTWKLVTEEHVKTTEKQYERPKP</sequence>